<proteinExistence type="predicted"/>
<accession>A0ABT1WBB0</accession>
<name>A0ABT1WBB0_9PROT</name>
<evidence type="ECO:0000313" key="2">
    <source>
        <dbReference type="Proteomes" id="UP001524587"/>
    </source>
</evidence>
<evidence type="ECO:0000313" key="1">
    <source>
        <dbReference type="EMBL" id="MCQ8280167.1"/>
    </source>
</evidence>
<dbReference type="EMBL" id="JAMSKV010000029">
    <property type="protein sequence ID" value="MCQ8280167.1"/>
    <property type="molecule type" value="Genomic_DNA"/>
</dbReference>
<keyword evidence="2" id="KW-1185">Reference proteome</keyword>
<reference evidence="1 2" key="1">
    <citation type="submission" date="2022-06" db="EMBL/GenBank/DDBJ databases">
        <title>Endosaccharibacter gen. nov., sp. nov., endophytic bacteria isolated from sugarcane.</title>
        <authorList>
            <person name="Pitiwittayakul N."/>
            <person name="Yukphan P."/>
            <person name="Charoenyingcharoen P."/>
            <person name="Tanasupawat S."/>
        </authorList>
    </citation>
    <scope>NUCLEOTIDE SEQUENCE [LARGE SCALE GENOMIC DNA]</scope>
    <source>
        <strain evidence="1 2">KSS8</strain>
    </source>
</reference>
<organism evidence="1 2">
    <name type="scientific">Endosaccharibacter trunci</name>
    <dbReference type="NCBI Taxonomy" id="2812733"/>
    <lineage>
        <taxon>Bacteria</taxon>
        <taxon>Pseudomonadati</taxon>
        <taxon>Pseudomonadota</taxon>
        <taxon>Alphaproteobacteria</taxon>
        <taxon>Acetobacterales</taxon>
        <taxon>Acetobacteraceae</taxon>
        <taxon>Endosaccharibacter</taxon>
    </lineage>
</organism>
<comment type="caution">
    <text evidence="1">The sequence shown here is derived from an EMBL/GenBank/DDBJ whole genome shotgun (WGS) entry which is preliminary data.</text>
</comment>
<protein>
    <submittedName>
        <fullName evidence="1">Uncharacterized protein</fullName>
    </submittedName>
</protein>
<sequence>MTDLIPAPAGVVDRWDIDRIDPYLVCRFAGTAQTVTIHEKGAKVCEVGDKPFRAGCR</sequence>
<dbReference type="Proteomes" id="UP001524587">
    <property type="component" value="Unassembled WGS sequence"/>
</dbReference>
<gene>
    <name evidence="1" type="ORF">NFI95_17155</name>
</gene>